<accession>A0A9D1TYA3</accession>
<evidence type="ECO:0000313" key="3">
    <source>
        <dbReference type="EMBL" id="HIW10039.1"/>
    </source>
</evidence>
<evidence type="ECO:0000259" key="2">
    <source>
        <dbReference type="Pfam" id="PF10882"/>
    </source>
</evidence>
<keyword evidence="1" id="KW-0812">Transmembrane</keyword>
<feature type="transmembrane region" description="Helical" evidence="1">
    <location>
        <begin position="41"/>
        <end position="58"/>
    </location>
</feature>
<evidence type="ECO:0000313" key="4">
    <source>
        <dbReference type="Proteomes" id="UP000823926"/>
    </source>
</evidence>
<name>A0A9D1TYA3_9BACT</name>
<dbReference type="EMBL" id="DXHL01000006">
    <property type="protein sequence ID" value="HIW10039.1"/>
    <property type="molecule type" value="Genomic_DNA"/>
</dbReference>
<dbReference type="Proteomes" id="UP000823926">
    <property type="component" value="Unassembled WGS sequence"/>
</dbReference>
<comment type="caution">
    <text evidence="3">The sequence shown here is derived from an EMBL/GenBank/DDBJ whole genome shotgun (WGS) entry which is preliminary data.</text>
</comment>
<reference evidence="3" key="2">
    <citation type="submission" date="2021-04" db="EMBL/GenBank/DDBJ databases">
        <authorList>
            <person name="Gilroy R."/>
        </authorList>
    </citation>
    <scope>NUCLEOTIDE SEQUENCE</scope>
    <source>
        <strain evidence="3">ChiBcec15-1070</strain>
    </source>
</reference>
<protein>
    <submittedName>
        <fullName evidence="3">PH domain-containing protein</fullName>
    </submittedName>
</protein>
<feature type="domain" description="Bacterial Pleckstrin homology" evidence="2">
    <location>
        <begin position="62"/>
        <end position="160"/>
    </location>
</feature>
<dbReference type="AlphaFoldDB" id="A0A9D1TYA3"/>
<keyword evidence="1" id="KW-1133">Transmembrane helix</keyword>
<evidence type="ECO:0000256" key="1">
    <source>
        <dbReference type="SAM" id="Phobius"/>
    </source>
</evidence>
<feature type="transmembrane region" description="Helical" evidence="1">
    <location>
        <begin position="15"/>
        <end position="35"/>
    </location>
</feature>
<reference evidence="3" key="1">
    <citation type="journal article" date="2021" name="PeerJ">
        <title>Extensive microbial diversity within the chicken gut microbiome revealed by metagenomics and culture.</title>
        <authorList>
            <person name="Gilroy R."/>
            <person name="Ravi A."/>
            <person name="Getino M."/>
            <person name="Pursley I."/>
            <person name="Horton D.L."/>
            <person name="Alikhan N.F."/>
            <person name="Baker D."/>
            <person name="Gharbi K."/>
            <person name="Hall N."/>
            <person name="Watson M."/>
            <person name="Adriaenssens E.M."/>
            <person name="Foster-Nyarko E."/>
            <person name="Jarju S."/>
            <person name="Secka A."/>
            <person name="Antonio M."/>
            <person name="Oren A."/>
            <person name="Chaudhuri R.R."/>
            <person name="La Ragione R."/>
            <person name="Hildebrand F."/>
            <person name="Pallen M.J."/>
        </authorList>
    </citation>
    <scope>NUCLEOTIDE SEQUENCE</scope>
    <source>
        <strain evidence="3">ChiBcec15-1070</strain>
    </source>
</reference>
<keyword evidence="1" id="KW-0472">Membrane</keyword>
<proteinExistence type="predicted"/>
<dbReference type="InterPro" id="IPR027783">
    <property type="entry name" value="Bacterial_PH-related"/>
</dbReference>
<sequence>MEPQTFTTSFDRTKMWVTCGVTLLLVGIAVLLWALSLHAGAFVILLCCLLSVVILYGLQPRRIEVTPDSIVLHCPFHTKRIPRTSTTRARRMRDDDLKGLWRKFGASGILGEYGLFASKRYPKIHCYAKRRQTDWIMIYSSPEPACEVWVVTPDDGEAFLALFPAQN</sequence>
<dbReference type="Pfam" id="PF10882">
    <property type="entry name" value="bPH_5"/>
    <property type="match status" value="1"/>
</dbReference>
<gene>
    <name evidence="3" type="ORF">H9888_00920</name>
</gene>
<organism evidence="3 4">
    <name type="scientific">Candidatus Rikenella faecigallinarum</name>
    <dbReference type="NCBI Taxonomy" id="2838745"/>
    <lineage>
        <taxon>Bacteria</taxon>
        <taxon>Pseudomonadati</taxon>
        <taxon>Bacteroidota</taxon>
        <taxon>Bacteroidia</taxon>
        <taxon>Bacteroidales</taxon>
        <taxon>Rikenellaceae</taxon>
        <taxon>Rikenella</taxon>
    </lineage>
</organism>